<evidence type="ECO:0000259" key="1">
    <source>
        <dbReference type="PROSITE" id="PS51186"/>
    </source>
</evidence>
<dbReference type="Gene3D" id="3.40.630.30">
    <property type="match status" value="1"/>
</dbReference>
<dbReference type="GO" id="GO:0008999">
    <property type="term" value="F:protein-N-terminal-alanine acetyltransferase activity"/>
    <property type="evidence" value="ECO:0007669"/>
    <property type="project" value="TreeGrafter"/>
</dbReference>
<dbReference type="PANTHER" id="PTHR43441">
    <property type="entry name" value="RIBOSOMAL-PROTEIN-SERINE ACETYLTRANSFERASE"/>
    <property type="match status" value="1"/>
</dbReference>
<dbReference type="Proteomes" id="UP000182491">
    <property type="component" value="Unassembled WGS sequence"/>
</dbReference>
<proteinExistence type="predicted"/>
<evidence type="ECO:0000313" key="3">
    <source>
        <dbReference type="Proteomes" id="UP000182491"/>
    </source>
</evidence>
<dbReference type="SUPFAM" id="SSF55729">
    <property type="entry name" value="Acyl-CoA N-acyltransferases (Nat)"/>
    <property type="match status" value="1"/>
</dbReference>
<organism evidence="2 3">
    <name type="scientific">Pontibacter akesuensis</name>
    <dbReference type="NCBI Taxonomy" id="388950"/>
    <lineage>
        <taxon>Bacteria</taxon>
        <taxon>Pseudomonadati</taxon>
        <taxon>Bacteroidota</taxon>
        <taxon>Cytophagia</taxon>
        <taxon>Cytophagales</taxon>
        <taxon>Hymenobacteraceae</taxon>
        <taxon>Pontibacter</taxon>
    </lineage>
</organism>
<dbReference type="OrthoDB" id="9811523at2"/>
<gene>
    <name evidence="2" type="ORF">SAMN04487941_1447</name>
</gene>
<feature type="domain" description="N-acetyltransferase" evidence="1">
    <location>
        <begin position="12"/>
        <end position="177"/>
    </location>
</feature>
<dbReference type="EMBL" id="FPCA01000001">
    <property type="protein sequence ID" value="SFU54876.1"/>
    <property type="molecule type" value="Genomic_DNA"/>
</dbReference>
<dbReference type="InterPro" id="IPR016181">
    <property type="entry name" value="Acyl_CoA_acyltransferase"/>
</dbReference>
<protein>
    <submittedName>
        <fullName evidence="2">Ribosomal-protein-alanine N-acetyltransferase</fullName>
    </submittedName>
</protein>
<dbReference type="STRING" id="388950.GCA_001611675_00545"/>
<keyword evidence="3" id="KW-1185">Reference proteome</keyword>
<dbReference type="InterPro" id="IPR051908">
    <property type="entry name" value="Ribosomal_N-acetyltransferase"/>
</dbReference>
<keyword evidence="2" id="KW-0808">Transferase</keyword>
<dbReference type="PANTHER" id="PTHR43441:SF11">
    <property type="entry name" value="RIBOSOMAL-PROTEIN-SERINE ACETYLTRANSFERASE"/>
    <property type="match status" value="1"/>
</dbReference>
<dbReference type="PROSITE" id="PS51186">
    <property type="entry name" value="GNAT"/>
    <property type="match status" value="1"/>
</dbReference>
<dbReference type="InterPro" id="IPR000182">
    <property type="entry name" value="GNAT_dom"/>
</dbReference>
<dbReference type="GO" id="GO:0005737">
    <property type="term" value="C:cytoplasm"/>
    <property type="evidence" value="ECO:0007669"/>
    <property type="project" value="TreeGrafter"/>
</dbReference>
<reference evidence="3" key="1">
    <citation type="submission" date="2016-10" db="EMBL/GenBank/DDBJ databases">
        <authorList>
            <person name="Varghese N."/>
        </authorList>
    </citation>
    <scope>NUCLEOTIDE SEQUENCE [LARGE SCALE GENOMIC DNA]</scope>
    <source>
        <strain evidence="3">DSM 18820</strain>
    </source>
</reference>
<sequence>MISPTVLTTDRLQLRELTPEIFNQLFVTRTKAQIMDYLGLKSDEEFADMEERYVKGLTTYYTTFKGFHLIDPETQQVIGNCDFHTWVRSHRRAEIGYNLFDDTYKNKGLMKEALARILTFGFEEMELYRVEALIATYNIPSLQLVQHFGFKREGLLRNHYNVKGVLEDSVAFSLLKPEFEDWQAKQPA</sequence>
<dbReference type="RefSeq" id="WP_068836742.1">
    <property type="nucleotide sequence ID" value="NZ_BMXC01000001.1"/>
</dbReference>
<dbReference type="GO" id="GO:1990189">
    <property type="term" value="F:protein N-terminal-serine acetyltransferase activity"/>
    <property type="evidence" value="ECO:0007669"/>
    <property type="project" value="TreeGrafter"/>
</dbReference>
<dbReference type="Pfam" id="PF13302">
    <property type="entry name" value="Acetyltransf_3"/>
    <property type="match status" value="1"/>
</dbReference>
<accession>A0A1I7H2Z1</accession>
<dbReference type="AlphaFoldDB" id="A0A1I7H2Z1"/>
<name>A0A1I7H2Z1_9BACT</name>
<evidence type="ECO:0000313" key="2">
    <source>
        <dbReference type="EMBL" id="SFU54876.1"/>
    </source>
</evidence>